<protein>
    <submittedName>
        <fullName evidence="2">Uncharacterized protein</fullName>
    </submittedName>
</protein>
<feature type="transmembrane region" description="Helical" evidence="1">
    <location>
        <begin position="43"/>
        <end position="60"/>
    </location>
</feature>
<dbReference type="AlphaFoldDB" id="A0A840YRT6"/>
<evidence type="ECO:0000313" key="2">
    <source>
        <dbReference type="EMBL" id="MBB5712387.1"/>
    </source>
</evidence>
<dbReference type="EMBL" id="JACIJF010000016">
    <property type="protein sequence ID" value="MBB5712387.1"/>
    <property type="molecule type" value="Genomic_DNA"/>
</dbReference>
<sequence length="101" mass="10762">MLTNISVHDFLTGMAGGSLSVLLVAFAGRYVTSKFAPTLDTKIVGFCLAAGMMLGGGTIIRGSPDPSEVEIAGRGIASFLVLATLWFAWFKRHAKRNIESQ</sequence>
<accession>A0A840YRT6</accession>
<keyword evidence="1" id="KW-0472">Membrane</keyword>
<proteinExistence type="predicted"/>
<evidence type="ECO:0000256" key="1">
    <source>
        <dbReference type="SAM" id="Phobius"/>
    </source>
</evidence>
<gene>
    <name evidence="2" type="ORF">FHT02_003646</name>
</gene>
<keyword evidence="1" id="KW-0812">Transmembrane</keyword>
<keyword evidence="1" id="KW-1133">Transmembrane helix</keyword>
<comment type="caution">
    <text evidence="2">The sequence shown here is derived from an EMBL/GenBank/DDBJ whole genome shotgun (WGS) entry which is preliminary data.</text>
</comment>
<dbReference type="Proteomes" id="UP000527143">
    <property type="component" value="Unassembled WGS sequence"/>
</dbReference>
<keyword evidence="3" id="KW-1185">Reference proteome</keyword>
<evidence type="ECO:0000313" key="3">
    <source>
        <dbReference type="Proteomes" id="UP000527143"/>
    </source>
</evidence>
<name>A0A840YRT6_9SPHN</name>
<organism evidence="2 3">
    <name type="scientific">Sphingomonas xinjiangensis</name>
    <dbReference type="NCBI Taxonomy" id="643568"/>
    <lineage>
        <taxon>Bacteria</taxon>
        <taxon>Pseudomonadati</taxon>
        <taxon>Pseudomonadota</taxon>
        <taxon>Alphaproteobacteria</taxon>
        <taxon>Sphingomonadales</taxon>
        <taxon>Sphingomonadaceae</taxon>
        <taxon>Sphingomonas</taxon>
    </lineage>
</organism>
<feature type="transmembrane region" description="Helical" evidence="1">
    <location>
        <begin position="72"/>
        <end position="90"/>
    </location>
</feature>
<feature type="transmembrane region" description="Helical" evidence="1">
    <location>
        <begin position="12"/>
        <end position="31"/>
    </location>
</feature>
<reference evidence="2 3" key="1">
    <citation type="submission" date="2020-08" db="EMBL/GenBank/DDBJ databases">
        <title>Genomic Encyclopedia of Type Strains, Phase IV (KMG-IV): sequencing the most valuable type-strain genomes for metagenomic binning, comparative biology and taxonomic classification.</title>
        <authorList>
            <person name="Goeker M."/>
        </authorList>
    </citation>
    <scope>NUCLEOTIDE SEQUENCE [LARGE SCALE GENOMIC DNA]</scope>
    <source>
        <strain evidence="2 3">DSM 26736</strain>
    </source>
</reference>